<dbReference type="PANTHER" id="PTHR13847">
    <property type="entry name" value="SARCOSINE DEHYDROGENASE-RELATED"/>
    <property type="match status" value="1"/>
</dbReference>
<evidence type="ECO:0000259" key="5">
    <source>
        <dbReference type="Pfam" id="PF16350"/>
    </source>
</evidence>
<evidence type="ECO:0000313" key="7">
    <source>
        <dbReference type="Proteomes" id="UP000595046"/>
    </source>
</evidence>
<dbReference type="SUPFAM" id="SSF54373">
    <property type="entry name" value="FAD-linked reductases, C-terminal domain"/>
    <property type="match status" value="1"/>
</dbReference>
<dbReference type="InterPro" id="IPR036188">
    <property type="entry name" value="FAD/NAD-bd_sf"/>
</dbReference>
<dbReference type="Gene3D" id="3.50.50.60">
    <property type="entry name" value="FAD/NAD(P)-binding domain"/>
    <property type="match status" value="1"/>
</dbReference>
<protein>
    <submittedName>
        <fullName evidence="6">FAD-dependent oxidoreductase</fullName>
    </submittedName>
</protein>
<dbReference type="Gene3D" id="2.40.30.110">
    <property type="entry name" value="Aminomethyltransferase beta-barrel domains"/>
    <property type="match status" value="1"/>
</dbReference>
<name>A0A7T1T3L3_9ACTN</name>
<keyword evidence="7" id="KW-1185">Reference proteome</keyword>
<dbReference type="Gene3D" id="3.30.9.10">
    <property type="entry name" value="D-Amino Acid Oxidase, subunit A, domain 2"/>
    <property type="match status" value="1"/>
</dbReference>
<dbReference type="GO" id="GO:0005737">
    <property type="term" value="C:cytoplasm"/>
    <property type="evidence" value="ECO:0007669"/>
    <property type="project" value="TreeGrafter"/>
</dbReference>
<sequence>MALPDRSRVVVIGGGVVGCSIAYHLAGRGWSDVLLVERKNLTHGSTWHAAGLVGQLRGSSNLTRLMRKSVETYRTLEESTGCATGWRGVGSVRVAACADRWEELKRLATAGKSFGFDVHLASPSEAKELFPLLETDGLYGATWVPGDGYVDPSQLTQAFATGARAAGVRIVQNCRVEAVERRGRRVTAVVTEQGRVECDVVVNATGMWGTETARLAGVDVAAGMVEHQYVVTEKTPEVPPDLPTFRDPDARIYLKPETGALLVGGWEDGTRVPWRTIPRDLGPELFTPDMDRFAPLAEGATTRVPAFGDLGIQTWVNGPIPFSPDAEPLMGVTEGLDNLFHCCGFSAGVAAAGGAGDAMANWIVDGDPGMDLWPFDVRRFGASHNVPAYLEQRVVGAYENYYRLHYPNSELAAPRGQRRSPLHDVLLSRGAVFGTKYGWERANWFAPPGVDPVEEPTFGRSNAWPHIGEEHRAVREGVGVVDRTSLAKVEISGPGALALMQRTAGADLDVAPGRVVHTQLLNVRGGIEADVTVTRLAEELFLLVTGSASGRHDLTFLLQNAPDDGSVTVRDVTSAWGVLEVCGPRAGDVVRQLSRCDFGDHAFGFMTAREADLGFAPVRALRVTCVGEAGWQFHIPTEYMRGVYDQLLAAGAESGIRDVGWRAVDSLRLEKQIPLWPADIGSDHSPYQAGLGSGVRPDKPGLLAGPALRKLRDERPAKRLCWFSTDADVVMHGGELVTRAGTDLAAGVRSAGYGWTVGRTIFSAYVPEESAHGSAFQVEVAGRRFDATRHDAPLHDPDGKNFRT</sequence>
<accession>A0A7T1T3L3</accession>
<dbReference type="InterPro" id="IPR013977">
    <property type="entry name" value="GcvT_C"/>
</dbReference>
<dbReference type="InterPro" id="IPR032503">
    <property type="entry name" value="FAO_M"/>
</dbReference>
<dbReference type="EMBL" id="CP048882">
    <property type="protein sequence ID" value="QPP05700.1"/>
    <property type="molecule type" value="Genomic_DNA"/>
</dbReference>
<dbReference type="PANTHER" id="PTHR13847:SF193">
    <property type="entry name" value="PYRUVATE DEHYDROGENASE PHOSPHATASE REGULATORY SUBUNIT, MITOCHONDRIAL"/>
    <property type="match status" value="1"/>
</dbReference>
<gene>
    <name evidence="6" type="ORF">G4Z16_04045</name>
</gene>
<dbReference type="SUPFAM" id="SSF51905">
    <property type="entry name" value="FAD/NAD(P)-binding domain"/>
    <property type="match status" value="1"/>
</dbReference>
<dbReference type="SUPFAM" id="SSF103025">
    <property type="entry name" value="Folate-binding domain"/>
    <property type="match status" value="1"/>
</dbReference>
<evidence type="ECO:0000259" key="2">
    <source>
        <dbReference type="Pfam" id="PF01266"/>
    </source>
</evidence>
<dbReference type="Pfam" id="PF16350">
    <property type="entry name" value="FAO_M"/>
    <property type="match status" value="1"/>
</dbReference>
<evidence type="ECO:0000259" key="3">
    <source>
        <dbReference type="Pfam" id="PF01571"/>
    </source>
</evidence>
<dbReference type="Gene3D" id="3.30.70.1400">
    <property type="entry name" value="Aminomethyltransferase beta-barrel domains"/>
    <property type="match status" value="1"/>
</dbReference>
<dbReference type="InterPro" id="IPR029043">
    <property type="entry name" value="GcvT/YgfZ_C"/>
</dbReference>
<dbReference type="Gene3D" id="3.30.1360.120">
    <property type="entry name" value="Probable tRNA modification gtpase trme, domain 1"/>
    <property type="match status" value="1"/>
</dbReference>
<dbReference type="InterPro" id="IPR006222">
    <property type="entry name" value="GCVT_N"/>
</dbReference>
<dbReference type="PROSITE" id="PS51257">
    <property type="entry name" value="PROKAR_LIPOPROTEIN"/>
    <property type="match status" value="1"/>
</dbReference>
<feature type="domain" description="FAD dependent oxidoreductase central" evidence="5">
    <location>
        <begin position="365"/>
        <end position="420"/>
    </location>
</feature>
<evidence type="ECO:0000256" key="1">
    <source>
        <dbReference type="ARBA" id="ARBA00008609"/>
    </source>
</evidence>
<organism evidence="6 7">
    <name type="scientific">Streptomyces bathyalis</name>
    <dbReference type="NCBI Taxonomy" id="2710756"/>
    <lineage>
        <taxon>Bacteria</taxon>
        <taxon>Bacillati</taxon>
        <taxon>Actinomycetota</taxon>
        <taxon>Actinomycetes</taxon>
        <taxon>Kitasatosporales</taxon>
        <taxon>Streptomycetaceae</taxon>
        <taxon>Streptomyces</taxon>
    </lineage>
</organism>
<evidence type="ECO:0000259" key="4">
    <source>
        <dbReference type="Pfam" id="PF08669"/>
    </source>
</evidence>
<proteinExistence type="inferred from homology"/>
<evidence type="ECO:0000313" key="6">
    <source>
        <dbReference type="EMBL" id="QPP05700.1"/>
    </source>
</evidence>
<dbReference type="InterPro" id="IPR006076">
    <property type="entry name" value="FAD-dep_OxRdtase"/>
</dbReference>
<dbReference type="RefSeq" id="WP_197349216.1">
    <property type="nucleotide sequence ID" value="NZ_CP048882.1"/>
</dbReference>
<dbReference type="Proteomes" id="UP000595046">
    <property type="component" value="Chromosome"/>
</dbReference>
<feature type="domain" description="Aminomethyltransferase C-terminal" evidence="4">
    <location>
        <begin position="718"/>
        <end position="796"/>
    </location>
</feature>
<dbReference type="InterPro" id="IPR027266">
    <property type="entry name" value="TrmE/GcvT-like"/>
</dbReference>
<feature type="domain" description="GCVT N-terminal" evidence="3">
    <location>
        <begin position="422"/>
        <end position="699"/>
    </location>
</feature>
<feature type="domain" description="FAD dependent oxidoreductase" evidence="2">
    <location>
        <begin position="8"/>
        <end position="362"/>
    </location>
</feature>
<comment type="similarity">
    <text evidence="1">Belongs to the GcvT family.</text>
</comment>
<dbReference type="Pfam" id="PF01266">
    <property type="entry name" value="DAO"/>
    <property type="match status" value="1"/>
</dbReference>
<dbReference type="AlphaFoldDB" id="A0A7T1T3L3"/>
<dbReference type="Pfam" id="PF01571">
    <property type="entry name" value="GCV_T"/>
    <property type="match status" value="1"/>
</dbReference>
<reference evidence="7" key="1">
    <citation type="submission" date="2020-02" db="EMBL/GenBank/DDBJ databases">
        <title>Streptomyces sp. ASO4wet.</title>
        <authorList>
            <person name="Risdian C."/>
            <person name="Landwehr W."/>
            <person name="Schupp P."/>
            <person name="Wink J."/>
        </authorList>
    </citation>
    <scope>NUCLEOTIDE SEQUENCE [LARGE SCALE GENOMIC DNA]</scope>
    <source>
        <strain evidence="7">ASO4wet</strain>
    </source>
</reference>
<dbReference type="SUPFAM" id="SSF101790">
    <property type="entry name" value="Aminomethyltransferase beta-barrel domain"/>
    <property type="match status" value="1"/>
</dbReference>
<dbReference type="KEGG" id="sbat:G4Z16_04045"/>
<dbReference type="Pfam" id="PF08669">
    <property type="entry name" value="GCV_T_C"/>
    <property type="match status" value="1"/>
</dbReference>